<keyword evidence="2" id="KW-0472">Membrane</keyword>
<evidence type="ECO:0000313" key="6">
    <source>
        <dbReference type="EMBL" id="CAF2052740.1"/>
    </source>
</evidence>
<feature type="compositionally biased region" description="Low complexity" evidence="1">
    <location>
        <begin position="213"/>
        <end position="226"/>
    </location>
</feature>
<evidence type="ECO:0000256" key="2">
    <source>
        <dbReference type="SAM" id="Phobius"/>
    </source>
</evidence>
<comment type="caution">
    <text evidence="4">The sequence shown here is derived from an EMBL/GenBank/DDBJ whole genome shotgun (WGS) entry which is preliminary data.</text>
</comment>
<dbReference type="OrthoDB" id="10045046at2759"/>
<evidence type="ECO:0000313" key="3">
    <source>
        <dbReference type="EMBL" id="CAF1622053.1"/>
    </source>
</evidence>
<name>A0A816G098_9BILA</name>
<keyword evidence="2" id="KW-1133">Transmembrane helix</keyword>
<feature type="transmembrane region" description="Helical" evidence="2">
    <location>
        <begin position="150"/>
        <end position="176"/>
    </location>
</feature>
<dbReference type="EMBL" id="CAJOBF010002423">
    <property type="protein sequence ID" value="CAF4033244.1"/>
    <property type="molecule type" value="Genomic_DNA"/>
</dbReference>
<dbReference type="Proteomes" id="UP000663834">
    <property type="component" value="Unassembled WGS sequence"/>
</dbReference>
<evidence type="ECO:0000256" key="1">
    <source>
        <dbReference type="SAM" id="MobiDB-lite"/>
    </source>
</evidence>
<dbReference type="Proteomes" id="UP000663887">
    <property type="component" value="Unassembled WGS sequence"/>
</dbReference>
<evidence type="ECO:0000313" key="5">
    <source>
        <dbReference type="EMBL" id="CAF1956067.1"/>
    </source>
</evidence>
<dbReference type="EMBL" id="CAJNRE010001760">
    <property type="protein sequence ID" value="CAF1956067.1"/>
    <property type="molecule type" value="Genomic_DNA"/>
</dbReference>
<proteinExistence type="predicted"/>
<dbReference type="Proteomes" id="UP000663855">
    <property type="component" value="Unassembled WGS sequence"/>
</dbReference>
<feature type="region of interest" description="Disordered" evidence="1">
    <location>
        <begin position="213"/>
        <end position="248"/>
    </location>
</feature>
<evidence type="ECO:0000313" key="4">
    <source>
        <dbReference type="EMBL" id="CAF1668632.1"/>
    </source>
</evidence>
<keyword evidence="2" id="KW-0812">Transmembrane</keyword>
<dbReference type="EMBL" id="CAJNOW010018808">
    <property type="protein sequence ID" value="CAF1668632.1"/>
    <property type="molecule type" value="Genomic_DNA"/>
</dbReference>
<dbReference type="Proteomes" id="UP000663824">
    <property type="component" value="Unassembled WGS sequence"/>
</dbReference>
<gene>
    <name evidence="3" type="ORF">CJN711_LOCUS38096</name>
    <name evidence="4" type="ORF">KQP761_LOCUS33759</name>
    <name evidence="5" type="ORF">MBJ925_LOCUS6125</name>
    <name evidence="7" type="ORF">UXM345_LOCUS18134</name>
    <name evidence="6" type="ORF">XDN619_LOCUS8885</name>
</gene>
<feature type="compositionally biased region" description="Polar residues" evidence="1">
    <location>
        <begin position="314"/>
        <end position="328"/>
    </location>
</feature>
<evidence type="ECO:0000313" key="7">
    <source>
        <dbReference type="EMBL" id="CAF4033244.1"/>
    </source>
</evidence>
<feature type="compositionally biased region" description="Low complexity" evidence="1">
    <location>
        <begin position="235"/>
        <end position="248"/>
    </location>
</feature>
<dbReference type="AlphaFoldDB" id="A0A816G098"/>
<dbReference type="EMBL" id="CAJNRG010002956">
    <property type="protein sequence ID" value="CAF2052740.1"/>
    <property type="molecule type" value="Genomic_DNA"/>
</dbReference>
<evidence type="ECO:0000313" key="8">
    <source>
        <dbReference type="Proteomes" id="UP000663834"/>
    </source>
</evidence>
<sequence length="502" mass="57766">MLDLCQPIQVNNLYGSLKINTNDSLSCMNPRKWYFFYDYGYALFIRIINITQLLSNSFVFKIYSTTNKQNTLVYDSTNATIVNNEIQIDLNDKNSGGILVELMSSNHRNIGKTTFIIDYAFRVKSESRFGRQTLQDNSSSSSFNSSQPTFIALMCVIIFLLICIVAVITIMCYRHYSRKNVSKRRQRIENKFRNVLNYQQASDQAHLASSITPSSASSYSLPSSRHLSPDNRPISIQQKQQHQQNSSLGQSISTLPLMMPSRRLQQSIMDAYLNDFDTAQPATTDSKQLNSYLFIDLHSTSSETFPDAAAKQYPNDNTTTSGYDTSTCGEDRNYKSSFRNRRRRRLRYYYNQRQRRRSTMGLKRPNGPRFLMRERSLPSALIKLPQLRQHSHLFDIRDPNSSSTTSNTNQDHISTNFSITTDDYDDSHAYHVNSTRIMNTIEEEKPSMIHQSLPRQPYLFEMVSTYCGDDSDMPNYEHMPRPLKSSFMTGDGIAYVNDSIIV</sequence>
<accession>A0A816G098</accession>
<organism evidence="4 8">
    <name type="scientific">Rotaria magnacalcarata</name>
    <dbReference type="NCBI Taxonomy" id="392030"/>
    <lineage>
        <taxon>Eukaryota</taxon>
        <taxon>Metazoa</taxon>
        <taxon>Spiralia</taxon>
        <taxon>Gnathifera</taxon>
        <taxon>Rotifera</taxon>
        <taxon>Eurotatoria</taxon>
        <taxon>Bdelloidea</taxon>
        <taxon>Philodinida</taxon>
        <taxon>Philodinidae</taxon>
        <taxon>Rotaria</taxon>
    </lineage>
</organism>
<feature type="region of interest" description="Disordered" evidence="1">
    <location>
        <begin position="310"/>
        <end position="333"/>
    </location>
</feature>
<protein>
    <submittedName>
        <fullName evidence="4">Uncharacterized protein</fullName>
    </submittedName>
</protein>
<dbReference type="EMBL" id="CAJNOV010018592">
    <property type="protein sequence ID" value="CAF1622053.1"/>
    <property type="molecule type" value="Genomic_DNA"/>
</dbReference>
<dbReference type="Proteomes" id="UP000663842">
    <property type="component" value="Unassembled WGS sequence"/>
</dbReference>
<reference evidence="4" key="1">
    <citation type="submission" date="2021-02" db="EMBL/GenBank/DDBJ databases">
        <authorList>
            <person name="Nowell W R."/>
        </authorList>
    </citation>
    <scope>NUCLEOTIDE SEQUENCE</scope>
</reference>